<dbReference type="EMBL" id="CACVAS010000107">
    <property type="protein sequence ID" value="CAA6820344.1"/>
    <property type="molecule type" value="Genomic_DNA"/>
</dbReference>
<sequence>MIAAAVVALLITLALTLIRAFMGPSIYDRILAVNSFGTKTVLLIVVGGHALGWFSYIDIALMYALVNFVGTLAVMRFFEQYNPRGEEL</sequence>
<comment type="subcellular location">
    <subcellularLocation>
        <location evidence="1">Cell membrane</location>
        <topology evidence="1">Multi-pass membrane protein</topology>
    </subcellularLocation>
</comment>
<protein>
    <submittedName>
        <fullName evidence="9">Multiple resistance and pH regulation protein F</fullName>
    </submittedName>
</protein>
<evidence type="ECO:0000256" key="6">
    <source>
        <dbReference type="ARBA" id="ARBA00022989"/>
    </source>
</evidence>
<evidence type="ECO:0000256" key="1">
    <source>
        <dbReference type="ARBA" id="ARBA00004651"/>
    </source>
</evidence>
<accession>A0A6S6TLX9</accession>
<dbReference type="PANTHER" id="PTHR34702">
    <property type="entry name" value="NA(+)/H(+) ANTIPORTER SUBUNIT F1"/>
    <property type="match status" value="1"/>
</dbReference>
<dbReference type="AlphaFoldDB" id="A0A6S6TLX9"/>
<dbReference type="InterPro" id="IPR007208">
    <property type="entry name" value="MrpF/PhaF-like"/>
</dbReference>
<evidence type="ECO:0000256" key="8">
    <source>
        <dbReference type="SAM" id="Phobius"/>
    </source>
</evidence>
<evidence type="ECO:0000256" key="4">
    <source>
        <dbReference type="ARBA" id="ARBA00022475"/>
    </source>
</evidence>
<evidence type="ECO:0000256" key="3">
    <source>
        <dbReference type="ARBA" id="ARBA00022448"/>
    </source>
</evidence>
<comment type="similarity">
    <text evidence="2">Belongs to the CPA3 antiporters (TC 2.A.63) subunit F family.</text>
</comment>
<feature type="transmembrane region" description="Helical" evidence="8">
    <location>
        <begin position="61"/>
        <end position="78"/>
    </location>
</feature>
<proteinExistence type="inferred from homology"/>
<keyword evidence="6 8" id="KW-1133">Transmembrane helix</keyword>
<gene>
    <name evidence="9" type="ORF">HELGO_WM647</name>
</gene>
<name>A0A6S6TLX9_9BACT</name>
<keyword evidence="7 8" id="KW-0472">Membrane</keyword>
<reference evidence="9" key="1">
    <citation type="submission" date="2020-01" db="EMBL/GenBank/DDBJ databases">
        <authorList>
            <person name="Meier V. D."/>
            <person name="Meier V D."/>
        </authorList>
    </citation>
    <scope>NUCLEOTIDE SEQUENCE</scope>
    <source>
        <strain evidence="9">HLG_WM_MAG_01</strain>
    </source>
</reference>
<feature type="transmembrane region" description="Helical" evidence="8">
    <location>
        <begin position="36"/>
        <end position="54"/>
    </location>
</feature>
<dbReference type="GO" id="GO:0015385">
    <property type="term" value="F:sodium:proton antiporter activity"/>
    <property type="evidence" value="ECO:0007669"/>
    <property type="project" value="TreeGrafter"/>
</dbReference>
<evidence type="ECO:0000256" key="5">
    <source>
        <dbReference type="ARBA" id="ARBA00022692"/>
    </source>
</evidence>
<dbReference type="Pfam" id="PF04066">
    <property type="entry name" value="MrpF_PhaF"/>
    <property type="match status" value="1"/>
</dbReference>
<organism evidence="9">
    <name type="scientific">uncultured Sulfurovum sp</name>
    <dbReference type="NCBI Taxonomy" id="269237"/>
    <lineage>
        <taxon>Bacteria</taxon>
        <taxon>Pseudomonadati</taxon>
        <taxon>Campylobacterota</taxon>
        <taxon>Epsilonproteobacteria</taxon>
        <taxon>Campylobacterales</taxon>
        <taxon>Sulfurovaceae</taxon>
        <taxon>Sulfurovum</taxon>
        <taxon>environmental samples</taxon>
    </lineage>
</organism>
<evidence type="ECO:0000256" key="2">
    <source>
        <dbReference type="ARBA" id="ARBA00009212"/>
    </source>
</evidence>
<evidence type="ECO:0000256" key="7">
    <source>
        <dbReference type="ARBA" id="ARBA00023136"/>
    </source>
</evidence>
<keyword evidence="5 8" id="KW-0812">Transmembrane</keyword>
<dbReference type="GO" id="GO:0005886">
    <property type="term" value="C:plasma membrane"/>
    <property type="evidence" value="ECO:0007669"/>
    <property type="project" value="UniProtKB-SubCell"/>
</dbReference>
<keyword evidence="4" id="KW-1003">Cell membrane</keyword>
<dbReference type="PANTHER" id="PTHR34702:SF1">
    <property type="entry name" value="NA(+)_H(+) ANTIPORTER SUBUNIT F"/>
    <property type="match status" value="1"/>
</dbReference>
<evidence type="ECO:0000313" key="9">
    <source>
        <dbReference type="EMBL" id="CAA6820344.1"/>
    </source>
</evidence>
<keyword evidence="3" id="KW-0813">Transport</keyword>